<dbReference type="InParanoid" id="A0A0C3J5K3"/>
<dbReference type="AlphaFoldDB" id="A0A0C3J5K3"/>
<reference evidence="3" key="2">
    <citation type="submission" date="2015-01" db="EMBL/GenBank/DDBJ databases">
        <title>Evolutionary Origins and Diversification of the Mycorrhizal Mutualists.</title>
        <authorList>
            <consortium name="DOE Joint Genome Institute"/>
            <consortium name="Mycorrhizal Genomics Consortium"/>
            <person name="Kohler A."/>
            <person name="Kuo A."/>
            <person name="Nagy L.G."/>
            <person name="Floudas D."/>
            <person name="Copeland A."/>
            <person name="Barry K.W."/>
            <person name="Cichocki N."/>
            <person name="Veneault-Fourrey C."/>
            <person name="LaButti K."/>
            <person name="Lindquist E.A."/>
            <person name="Lipzen A."/>
            <person name="Lundell T."/>
            <person name="Morin E."/>
            <person name="Murat C."/>
            <person name="Riley R."/>
            <person name="Ohm R."/>
            <person name="Sun H."/>
            <person name="Tunlid A."/>
            <person name="Henrissat B."/>
            <person name="Grigoriev I.V."/>
            <person name="Hibbett D.S."/>
            <person name="Martin F."/>
        </authorList>
    </citation>
    <scope>NUCLEOTIDE SEQUENCE [LARGE SCALE GENOMIC DNA]</scope>
    <source>
        <strain evidence="3">Marx 270</strain>
    </source>
</reference>
<name>A0A0C3J5K3_PISTI</name>
<gene>
    <name evidence="2" type="ORF">M404DRAFT_617128</name>
</gene>
<reference evidence="2 3" key="1">
    <citation type="submission" date="2014-04" db="EMBL/GenBank/DDBJ databases">
        <authorList>
            <consortium name="DOE Joint Genome Institute"/>
            <person name="Kuo A."/>
            <person name="Kohler A."/>
            <person name="Costa M.D."/>
            <person name="Nagy L.G."/>
            <person name="Floudas D."/>
            <person name="Copeland A."/>
            <person name="Barry K.W."/>
            <person name="Cichocki N."/>
            <person name="Veneault-Fourrey C."/>
            <person name="LaButti K."/>
            <person name="Lindquist E.A."/>
            <person name="Lipzen A."/>
            <person name="Lundell T."/>
            <person name="Morin E."/>
            <person name="Murat C."/>
            <person name="Sun H."/>
            <person name="Tunlid A."/>
            <person name="Henrissat B."/>
            <person name="Grigoriev I.V."/>
            <person name="Hibbett D.S."/>
            <person name="Martin F."/>
            <person name="Nordberg H.P."/>
            <person name="Cantor M.N."/>
            <person name="Hua S.X."/>
        </authorList>
    </citation>
    <scope>NUCLEOTIDE SEQUENCE [LARGE SCALE GENOMIC DNA]</scope>
    <source>
        <strain evidence="2 3">Marx 270</strain>
    </source>
</reference>
<feature type="compositionally biased region" description="Low complexity" evidence="1">
    <location>
        <begin position="157"/>
        <end position="192"/>
    </location>
</feature>
<feature type="region of interest" description="Disordered" evidence="1">
    <location>
        <begin position="57"/>
        <end position="89"/>
    </location>
</feature>
<evidence type="ECO:0000313" key="3">
    <source>
        <dbReference type="Proteomes" id="UP000054217"/>
    </source>
</evidence>
<dbReference type="HOGENOM" id="CLU_674663_0_0_1"/>
<feature type="region of interest" description="Disordered" evidence="1">
    <location>
        <begin position="285"/>
        <end position="304"/>
    </location>
</feature>
<dbReference type="EMBL" id="KN832265">
    <property type="protein sequence ID" value="KIN92986.1"/>
    <property type="molecule type" value="Genomic_DNA"/>
</dbReference>
<sequence length="445" mass="47144">MELMGGRWGRATPPCRVAVTCQSPAPPWVLFSRRRMLSASHFTGTPPVHPLSNPPGIQASAAHSVHSHHHFSQEQQHGMSTGVLPTPPSSPAAFGLHPIENTLSLLESLVAFYHQERMWVYRTRAQLEMDMMQRVEEAAANDAVSAIGEAENEGRRSGSSSPHQNTSQSSPQAQSDSQASQQPSATSPQGTSPSPPTKWLKRKKAFNLRLEGISTSRGGLSRPRPYPPHRPRQGSSLNPAGPQPPPIQPPHAFYPPPAPNHIPGPATTTLTSPYLCHPSFATTFGPPSSTQAPTYSQAPTQSTIPDSHQAAIPLVLGAGGREPCVQVLEMFEKMMQARMESCERVSRMVRSAANLGASNASVSGPVGAPGLAMNMPTVSGPVGGPGIGGPVGLTMNSSHSVTMTPMGVVPTAETYASGMMQGTVYGTQEQEQSQTQDFPMGVAMG</sequence>
<protein>
    <submittedName>
        <fullName evidence="2">Uncharacterized protein</fullName>
    </submittedName>
</protein>
<feature type="compositionally biased region" description="Pro residues" evidence="1">
    <location>
        <begin position="241"/>
        <end position="262"/>
    </location>
</feature>
<dbReference type="Proteomes" id="UP000054217">
    <property type="component" value="Unassembled WGS sequence"/>
</dbReference>
<evidence type="ECO:0000256" key="1">
    <source>
        <dbReference type="SAM" id="MobiDB-lite"/>
    </source>
</evidence>
<proteinExistence type="predicted"/>
<evidence type="ECO:0000313" key="2">
    <source>
        <dbReference type="EMBL" id="KIN92986.1"/>
    </source>
</evidence>
<keyword evidence="3" id="KW-1185">Reference proteome</keyword>
<feature type="region of interest" description="Disordered" evidence="1">
    <location>
        <begin position="211"/>
        <end position="270"/>
    </location>
</feature>
<dbReference type="OrthoDB" id="3217075at2759"/>
<accession>A0A0C3J5K3</accession>
<feature type="region of interest" description="Disordered" evidence="1">
    <location>
        <begin position="149"/>
        <end position="199"/>
    </location>
</feature>
<organism evidence="2 3">
    <name type="scientific">Pisolithus tinctorius Marx 270</name>
    <dbReference type="NCBI Taxonomy" id="870435"/>
    <lineage>
        <taxon>Eukaryota</taxon>
        <taxon>Fungi</taxon>
        <taxon>Dikarya</taxon>
        <taxon>Basidiomycota</taxon>
        <taxon>Agaricomycotina</taxon>
        <taxon>Agaricomycetes</taxon>
        <taxon>Agaricomycetidae</taxon>
        <taxon>Boletales</taxon>
        <taxon>Sclerodermatineae</taxon>
        <taxon>Pisolithaceae</taxon>
        <taxon>Pisolithus</taxon>
    </lineage>
</organism>